<accession>A0ABN1BYI4</accession>
<gene>
    <name evidence="1" type="ORF">GCM10008937_15000</name>
</gene>
<reference evidence="1 2" key="1">
    <citation type="journal article" date="2019" name="Int. J. Syst. Evol. Microbiol.">
        <title>The Global Catalogue of Microorganisms (GCM) 10K type strain sequencing project: providing services to taxonomists for standard genome sequencing and annotation.</title>
        <authorList>
            <consortium name="The Broad Institute Genomics Platform"/>
            <consortium name="The Broad Institute Genome Sequencing Center for Infectious Disease"/>
            <person name="Wu L."/>
            <person name="Ma J."/>
        </authorList>
    </citation>
    <scope>NUCLEOTIDE SEQUENCE [LARGE SCALE GENOMIC DNA]</scope>
    <source>
        <strain evidence="1 2">JCM 14368</strain>
    </source>
</reference>
<proteinExistence type="predicted"/>
<organism evidence="1 2">
    <name type="scientific">Deinococcus depolymerans</name>
    <dbReference type="NCBI Taxonomy" id="392408"/>
    <lineage>
        <taxon>Bacteria</taxon>
        <taxon>Thermotogati</taxon>
        <taxon>Deinococcota</taxon>
        <taxon>Deinococci</taxon>
        <taxon>Deinococcales</taxon>
        <taxon>Deinococcaceae</taxon>
        <taxon>Deinococcus</taxon>
    </lineage>
</organism>
<dbReference type="RefSeq" id="WP_343757429.1">
    <property type="nucleotide sequence ID" value="NZ_BAAADB010000012.1"/>
</dbReference>
<evidence type="ECO:0000313" key="2">
    <source>
        <dbReference type="Proteomes" id="UP001500191"/>
    </source>
</evidence>
<dbReference type="EMBL" id="BAAADB010000012">
    <property type="protein sequence ID" value="GAA0508180.1"/>
    <property type="molecule type" value="Genomic_DNA"/>
</dbReference>
<name>A0ABN1BYI4_9DEIO</name>
<sequence>MKLGTPATVVGRLLALEQRVASATKTQRELIAALRQELSTHDQTRDALDRHDHALAQLDLHLLACQLVGPPAEVGGPAPADRDA</sequence>
<keyword evidence="2" id="KW-1185">Reference proteome</keyword>
<dbReference type="Proteomes" id="UP001500191">
    <property type="component" value="Unassembled WGS sequence"/>
</dbReference>
<comment type="caution">
    <text evidence="1">The sequence shown here is derived from an EMBL/GenBank/DDBJ whole genome shotgun (WGS) entry which is preliminary data.</text>
</comment>
<evidence type="ECO:0000313" key="1">
    <source>
        <dbReference type="EMBL" id="GAA0508180.1"/>
    </source>
</evidence>
<protein>
    <submittedName>
        <fullName evidence="1">Uncharacterized protein</fullName>
    </submittedName>
</protein>